<evidence type="ECO:0000256" key="1">
    <source>
        <dbReference type="ARBA" id="ARBA00022741"/>
    </source>
</evidence>
<dbReference type="SUPFAM" id="SSF53300">
    <property type="entry name" value="vWA-like"/>
    <property type="match status" value="1"/>
</dbReference>
<dbReference type="GO" id="GO:0000027">
    <property type="term" value="P:ribosomal large subunit assembly"/>
    <property type="evidence" value="ECO:0007669"/>
    <property type="project" value="TreeGrafter"/>
</dbReference>
<evidence type="ECO:0000256" key="3">
    <source>
        <dbReference type="SAM" id="MobiDB-lite"/>
    </source>
</evidence>
<dbReference type="GO" id="GO:0000055">
    <property type="term" value="P:ribosomal large subunit export from nucleus"/>
    <property type="evidence" value="ECO:0007669"/>
    <property type="project" value="TreeGrafter"/>
</dbReference>
<feature type="compositionally biased region" description="Polar residues" evidence="3">
    <location>
        <begin position="1252"/>
        <end position="1273"/>
    </location>
</feature>
<dbReference type="PANTHER" id="PTHR48103">
    <property type="entry name" value="MIDASIN-RELATED"/>
    <property type="match status" value="1"/>
</dbReference>
<dbReference type="OrthoDB" id="422220at2759"/>
<dbReference type="PANTHER" id="PTHR48103:SF2">
    <property type="entry name" value="MIDASIN"/>
    <property type="match status" value="1"/>
</dbReference>
<dbReference type="InterPro" id="IPR036465">
    <property type="entry name" value="vWFA_dom_sf"/>
</dbReference>
<feature type="compositionally biased region" description="Basic and acidic residues" evidence="3">
    <location>
        <begin position="904"/>
        <end position="919"/>
    </location>
</feature>
<feature type="compositionally biased region" description="Polar residues" evidence="3">
    <location>
        <begin position="1232"/>
        <end position="1244"/>
    </location>
</feature>
<feature type="compositionally biased region" description="Acidic residues" evidence="3">
    <location>
        <begin position="883"/>
        <end position="903"/>
    </location>
</feature>
<feature type="region of interest" description="Disordered" evidence="3">
    <location>
        <begin position="1336"/>
        <end position="1365"/>
    </location>
</feature>
<dbReference type="GO" id="GO:0005524">
    <property type="term" value="F:ATP binding"/>
    <property type="evidence" value="ECO:0007669"/>
    <property type="project" value="UniProtKB-KW"/>
</dbReference>
<feature type="compositionally biased region" description="Basic and acidic residues" evidence="3">
    <location>
        <begin position="987"/>
        <end position="999"/>
    </location>
</feature>
<feature type="region of interest" description="Disordered" evidence="3">
    <location>
        <begin position="804"/>
        <end position="1295"/>
    </location>
</feature>
<proteinExistence type="predicted"/>
<evidence type="ECO:0000313" key="6">
    <source>
        <dbReference type="Proteomes" id="UP000311919"/>
    </source>
</evidence>
<feature type="compositionally biased region" description="Low complexity" evidence="3">
    <location>
        <begin position="1208"/>
        <end position="1226"/>
    </location>
</feature>
<dbReference type="PROSITE" id="PS50234">
    <property type="entry name" value="VWFA"/>
    <property type="match status" value="1"/>
</dbReference>
<keyword evidence="1" id="KW-0547">Nucleotide-binding</keyword>
<feature type="compositionally biased region" description="Basic and acidic residues" evidence="3">
    <location>
        <begin position="1186"/>
        <end position="1199"/>
    </location>
</feature>
<feature type="compositionally biased region" description="Low complexity" evidence="3">
    <location>
        <begin position="808"/>
        <end position="837"/>
    </location>
</feature>
<keyword evidence="6" id="KW-1185">Reference proteome</keyword>
<accession>A0A4Z2DGJ4</accession>
<feature type="compositionally biased region" description="Polar residues" evidence="3">
    <location>
        <begin position="1030"/>
        <end position="1042"/>
    </location>
</feature>
<evidence type="ECO:0000259" key="4">
    <source>
        <dbReference type="PROSITE" id="PS50234"/>
    </source>
</evidence>
<dbReference type="GO" id="GO:0005634">
    <property type="term" value="C:nucleus"/>
    <property type="evidence" value="ECO:0007669"/>
    <property type="project" value="TreeGrafter"/>
</dbReference>
<keyword evidence="2" id="KW-0067">ATP-binding</keyword>
<comment type="caution">
    <text evidence="5">The sequence shown here is derived from an EMBL/GenBank/DDBJ whole genome shotgun (WGS) entry which is preliminary data.</text>
</comment>
<dbReference type="STRING" id="6182.A0A4Z2DGJ4"/>
<evidence type="ECO:0000256" key="2">
    <source>
        <dbReference type="ARBA" id="ARBA00022840"/>
    </source>
</evidence>
<evidence type="ECO:0000313" key="5">
    <source>
        <dbReference type="EMBL" id="TNN15350.1"/>
    </source>
</evidence>
<dbReference type="EMBL" id="SKCS01000149">
    <property type="protein sequence ID" value="TNN15350.1"/>
    <property type="molecule type" value="Genomic_DNA"/>
</dbReference>
<name>A0A4Z2DGJ4_SCHJA</name>
<feature type="compositionally biased region" description="Basic and acidic residues" evidence="3">
    <location>
        <begin position="859"/>
        <end position="875"/>
    </location>
</feature>
<sequence>MFSLESLVNITKWGHYSRFWSVKTTVDRCKKSIHKHVKNWESILQRPVLPIFENAVKIPTYLKLINNNNTDHICSSSWLKLEMIDFSKVLDHCSFNRSFTYLQQHLYDTDSEKPLNSTLHFKRLPSLIKCLHKHVYAMLHKSPILQWTKQLRCGLQMWIDYVHELSKQTEQLNSTCPTSTVIILLTMKVSVMLKEEMEMKKTRQWYQEFTSLQQRKRLALSDWLKVAALKRSSTTTDNSLLVITDSAETIESIDSDDFNEEVVAEIHPDDHLFKELSLPNLGLSYHRGHRQTQTGHMSRFLVQLHGDPWSYVNQFISRNDADVVNTDSDDYFMHCVCNRLSRLIALRASLPRVPGPIDGSDGNTVATILSEIGGPNNLFRLVGIMSDLLNQCSKEFKVCSEFTRLSKETNQLVYEYANSLNVLMMSDNKVIDSKQKIIQHYYPCYASDFDRMKRIRISTQNLDLIIREHMYQWNIFWIAFQKQINNEPFDVSKLSCLFGSEGWSWLTNNPDFLSTCIKNPKQLINLTESYLHSLISAFNNVLMCTEHLLGLSTFLWNDAINTGYEKLASSMIHLQDTLNTLLNAYKNNGATLFTSVFEHLQLQINGEWDRIHCELKVMSHNTIEDEVSTFHTSTNSINMNIVYKPDVKFEQLANRSIHLMLKSIEILYKCDRISDNSDDYNHFDQLTLLHHFSTVISKLMTSTLLQVNKHLTSLRSMLQQKRSSSNDNNSIELENIFQSRLLIIQCIYPLMDGLSKALSVRCIQFWNLLDVWFKLGEFAMQITSRIISEGFCRPANLARDHELEVNEGGSSTSSKSDDGQQTTGGESGGTSLTSNTNDATGAKDVSDELECQEQIEGLLNDRKHEENEANKKGNENDNNGIEMPDDDFQGQYDDPDLENCDVDNDNHQTDEENFDDKMGESANDGSNEELAKEMWASDNEENEVNDNKQKRDSDGNKRNDKTGGVQDDDESSSRHSGAEQGADNIQEQDKRDPKRKEDVGNSDQTDSCDSNDELMNKSPKRKKSKRSHDAPNNRTTVANESIMQDELDEFDQDNNEKESGETKPNDIETSDVDVDKHDQGVPEDIDTESIYNEEDITERDIEDMPTDLFDNQKNLNEDDDEEGFKQSGQFDEKNEDDENQSEKGENRLETMNMDEQTSENLENVEVFPYHGSGTGDLNIQSSTFGGDEHNPEENDKNETNLDTAVDPSNQAATQQGNQSSQGNVSGEKYSALGSQSDISRTSQLEPHKPTKRNQSLSGPKPTSDNRSLSNKSKPLSMAETVEVDSEQSQEQQQSTLLDQQSELFQHLPNSEDLNNNGTDEDYPCVRDSATIDQAEQQLGNNPVKGPSDNQETGLENDESTSADHDNDIEKLRTSELEPVDPSTNVLPQQHNREITSYLKGKQLTESGDETIDLDPKAEIVLTLGAQRPPESISCTRTEVLLQSIDACMSEIPTNLQILENKFAETSSENCFDWTVYCQRSANLARQLCEALRLVLEPTKASRLRGDYRTGKRINMRKIIPYLASQFRKDKIWLRRSQPSQREYRILIAVDDSSSMSENLCKQMTFESLTTVVTALNLLEVGRIGVCSFGESVRVLHDLKDPWVADAGPRVLGQFTFEQPKTSLVQLLQCTIHLMNSVGYMNSNNATIPSQLLLILSDGVFSEDPLSPSLQAAVRLARDSHIFPVCLILDDVRKKHSIFDLRRYYGPGKLQPYMDVFPLPYYLVLRDLACLPNLLADALRQWFELESSFGR</sequence>
<dbReference type="InterPro" id="IPR002035">
    <property type="entry name" value="VWF_A"/>
</dbReference>
<feature type="domain" description="VWFA" evidence="4">
    <location>
        <begin position="1544"/>
        <end position="1738"/>
    </location>
</feature>
<protein>
    <submittedName>
        <fullName evidence="5">Midasin</fullName>
    </submittedName>
</protein>
<feature type="compositionally biased region" description="Acidic residues" evidence="3">
    <location>
        <begin position="1081"/>
        <end position="1105"/>
    </location>
</feature>
<organism evidence="5 6">
    <name type="scientific">Schistosoma japonicum</name>
    <name type="common">Blood fluke</name>
    <dbReference type="NCBI Taxonomy" id="6182"/>
    <lineage>
        <taxon>Eukaryota</taxon>
        <taxon>Metazoa</taxon>
        <taxon>Spiralia</taxon>
        <taxon>Lophotrochozoa</taxon>
        <taxon>Platyhelminthes</taxon>
        <taxon>Trematoda</taxon>
        <taxon>Digenea</taxon>
        <taxon>Strigeidida</taxon>
        <taxon>Schistosomatoidea</taxon>
        <taxon>Schistosomatidae</taxon>
        <taxon>Schistosoma</taxon>
    </lineage>
</organism>
<dbReference type="GO" id="GO:0030687">
    <property type="term" value="C:preribosome, large subunit precursor"/>
    <property type="evidence" value="ECO:0007669"/>
    <property type="project" value="TreeGrafter"/>
</dbReference>
<feature type="compositionally biased region" description="Basic and acidic residues" evidence="3">
    <location>
        <begin position="1054"/>
        <end position="1066"/>
    </location>
</feature>
<feature type="compositionally biased region" description="Basic and acidic residues" evidence="3">
    <location>
        <begin position="945"/>
        <end position="961"/>
    </location>
</feature>
<dbReference type="Proteomes" id="UP000311919">
    <property type="component" value="Unassembled WGS sequence"/>
</dbReference>
<feature type="region of interest" description="Disordered" evidence="3">
    <location>
        <begin position="1372"/>
        <end position="1391"/>
    </location>
</feature>
<reference evidence="5 6" key="1">
    <citation type="submission" date="2019-03" db="EMBL/GenBank/DDBJ databases">
        <title>An improved genome assembly of the fluke Schistosoma japonicum.</title>
        <authorList>
            <person name="Hu W."/>
            <person name="Luo F."/>
            <person name="Yin M."/>
            <person name="Mo X."/>
            <person name="Sun C."/>
            <person name="Wu Q."/>
            <person name="Zhu B."/>
            <person name="Xiang M."/>
            <person name="Wang J."/>
            <person name="Wang Y."/>
            <person name="Zhang T."/>
            <person name="Xu B."/>
            <person name="Zheng H."/>
            <person name="Feng Z."/>
        </authorList>
    </citation>
    <scope>NUCLEOTIDE SEQUENCE [LARGE SCALE GENOMIC DNA]</scope>
    <source>
        <strain evidence="5">HuSjv2</strain>
        <tissue evidence="5">Worms</tissue>
    </source>
</reference>
<feature type="compositionally biased region" description="Polar residues" evidence="3">
    <location>
        <begin position="1175"/>
        <end position="1184"/>
    </location>
</feature>
<gene>
    <name evidence="5" type="ORF">EWB00_001330</name>
</gene>
<feature type="compositionally biased region" description="Acidic residues" evidence="3">
    <location>
        <begin position="1043"/>
        <end position="1053"/>
    </location>
</feature>